<protein>
    <submittedName>
        <fullName evidence="2">Uncharacterized protein</fullName>
    </submittedName>
</protein>
<proteinExistence type="predicted"/>
<reference evidence="2 3" key="1">
    <citation type="submission" date="2016-10" db="EMBL/GenBank/DDBJ databases">
        <title>The genome sequence of Colletotrichum fioriniae PJ7.</title>
        <authorList>
            <person name="Baroncelli R."/>
        </authorList>
    </citation>
    <scope>NUCLEOTIDE SEQUENCE [LARGE SCALE GENOMIC DNA]</scope>
    <source>
        <strain evidence="2 3">IMI 309622</strain>
    </source>
</reference>
<dbReference type="Proteomes" id="UP001240678">
    <property type="component" value="Unassembled WGS sequence"/>
</dbReference>
<keyword evidence="3" id="KW-1185">Reference proteome</keyword>
<dbReference type="AlphaFoldDB" id="A0AAI9YVM8"/>
<evidence type="ECO:0000256" key="1">
    <source>
        <dbReference type="SAM" id="MobiDB-lite"/>
    </source>
</evidence>
<gene>
    <name evidence="2" type="ORF">CCOS01_09495</name>
</gene>
<feature type="compositionally biased region" description="Basic residues" evidence="1">
    <location>
        <begin position="1"/>
        <end position="14"/>
    </location>
</feature>
<dbReference type="GeneID" id="85341200"/>
<dbReference type="RefSeq" id="XP_060312353.1">
    <property type="nucleotide sequence ID" value="XM_060457653.1"/>
</dbReference>
<accession>A0AAI9YVM8</accession>
<name>A0AAI9YVM8_9PEZI</name>
<organism evidence="2 3">
    <name type="scientific">Colletotrichum costaricense</name>
    <dbReference type="NCBI Taxonomy" id="1209916"/>
    <lineage>
        <taxon>Eukaryota</taxon>
        <taxon>Fungi</taxon>
        <taxon>Dikarya</taxon>
        <taxon>Ascomycota</taxon>
        <taxon>Pezizomycotina</taxon>
        <taxon>Sordariomycetes</taxon>
        <taxon>Hypocreomycetidae</taxon>
        <taxon>Glomerellales</taxon>
        <taxon>Glomerellaceae</taxon>
        <taxon>Colletotrichum</taxon>
        <taxon>Colletotrichum acutatum species complex</taxon>
    </lineage>
</organism>
<comment type="caution">
    <text evidence="2">The sequence shown here is derived from an EMBL/GenBank/DDBJ whole genome shotgun (WGS) entry which is preliminary data.</text>
</comment>
<evidence type="ECO:0000313" key="3">
    <source>
        <dbReference type="Proteomes" id="UP001240678"/>
    </source>
</evidence>
<evidence type="ECO:0000313" key="2">
    <source>
        <dbReference type="EMBL" id="KAK1524408.1"/>
    </source>
</evidence>
<feature type="region of interest" description="Disordered" evidence="1">
    <location>
        <begin position="1"/>
        <end position="24"/>
    </location>
</feature>
<dbReference type="EMBL" id="MOOE01000009">
    <property type="protein sequence ID" value="KAK1524408.1"/>
    <property type="molecule type" value="Genomic_DNA"/>
</dbReference>
<sequence length="65" mass="7382">MVVSRKKHVRKANHARPQEGVEGARWPGASASFVTRRKLHREFRQQTCCCAARHHGTANKWSASD</sequence>